<sequence>MKINKIIIAIAFLPLISIAQEAKSQNNPVPVVPVMQDINQSPASKQSFESPIKPAQKKETQETDKQKQEDQKQEEQNQEEQEAQETQEAINKQKETSKQIDRYTTINQIETPAQANLLSVVISVKFAQHVITVKQAIEGLLVKSGYDLESNYESEKINNFKLPEVHREIGPIPLKRAIKVLLGPAWDFQVDEISRTIQIVQIGDTALQVLNADARTLLKKIIKPDVLDEVVAVSIDNEFLADALGKILPNAWSVRLEGEGLSQKTVSAISEDLEREKVIKQILLSVGAQGYFYKKLKMLVVRDNTKVIK</sequence>
<organism evidence="1 2">
    <name type="scientific">Bathymodiolus azoricus thioautotrophic gill symbiont</name>
    <dbReference type="NCBI Taxonomy" id="235205"/>
    <lineage>
        <taxon>Bacteria</taxon>
        <taxon>Pseudomonadati</taxon>
        <taxon>Pseudomonadota</taxon>
        <taxon>Gammaproteobacteria</taxon>
        <taxon>sulfur-oxidizing symbionts</taxon>
    </lineage>
</organism>
<accession>A0ACA8ZSG8</accession>
<dbReference type="EMBL" id="CAESAP020000328">
    <property type="protein sequence ID" value="CAB5506576.1"/>
    <property type="molecule type" value="Genomic_DNA"/>
</dbReference>
<keyword evidence="2" id="KW-1185">Reference proteome</keyword>
<gene>
    <name evidence="1" type="ORF">AZO1586R_2105</name>
</gene>
<comment type="caution">
    <text evidence="1">The sequence shown here is derived from an EMBL/GenBank/DDBJ whole genome shotgun (WGS) entry which is preliminary data.</text>
</comment>
<evidence type="ECO:0000313" key="2">
    <source>
        <dbReference type="Proteomes" id="UP000635628"/>
    </source>
</evidence>
<name>A0ACA8ZSG8_9GAMM</name>
<dbReference type="Proteomes" id="UP000635628">
    <property type="component" value="Unassembled WGS sequence"/>
</dbReference>
<proteinExistence type="predicted"/>
<protein>
    <submittedName>
        <fullName evidence="1">Uncharacterized protein</fullName>
    </submittedName>
</protein>
<evidence type="ECO:0000313" key="1">
    <source>
        <dbReference type="EMBL" id="CAB5506576.1"/>
    </source>
</evidence>
<reference evidence="1" key="1">
    <citation type="submission" date="2020-05" db="EMBL/GenBank/DDBJ databases">
        <authorList>
            <person name="Petersen J."/>
            <person name="Sayavedra L."/>
        </authorList>
    </citation>
    <scope>NUCLEOTIDE SEQUENCE</scope>
    <source>
        <strain evidence="1">B azoricus SOX Menez Gwen</strain>
    </source>
</reference>